<evidence type="ECO:0000313" key="3">
    <source>
        <dbReference type="Proteomes" id="UP000271098"/>
    </source>
</evidence>
<reference evidence="2 3" key="2">
    <citation type="submission" date="2018-11" db="EMBL/GenBank/DDBJ databases">
        <authorList>
            <consortium name="Pathogen Informatics"/>
        </authorList>
    </citation>
    <scope>NUCLEOTIDE SEQUENCE [LARGE SCALE GENOMIC DNA]</scope>
</reference>
<reference evidence="4" key="1">
    <citation type="submission" date="2016-06" db="UniProtKB">
        <authorList>
            <consortium name="WormBaseParasite"/>
        </authorList>
    </citation>
    <scope>IDENTIFICATION</scope>
</reference>
<organism evidence="4">
    <name type="scientific">Gongylonema pulchrum</name>
    <dbReference type="NCBI Taxonomy" id="637853"/>
    <lineage>
        <taxon>Eukaryota</taxon>
        <taxon>Metazoa</taxon>
        <taxon>Ecdysozoa</taxon>
        <taxon>Nematoda</taxon>
        <taxon>Chromadorea</taxon>
        <taxon>Rhabditida</taxon>
        <taxon>Spirurina</taxon>
        <taxon>Spiruromorpha</taxon>
        <taxon>Spiruroidea</taxon>
        <taxon>Gongylonematidae</taxon>
        <taxon>Gongylonema</taxon>
    </lineage>
</organism>
<dbReference type="EMBL" id="UYRT01006459">
    <property type="protein sequence ID" value="VDK40586.1"/>
    <property type="molecule type" value="Genomic_DNA"/>
</dbReference>
<accession>A0A183D4Q4</accession>
<sequence>MIWLALILAGIISRLEGCSPRYREELRYLDHYLGIQPANRGNLPTAENALNRYITNSSELNCQFKKECAWINAPDDDLLDTSDFYLFVKTDAKSFPVQIQPGPPDPPNGSSF</sequence>
<keyword evidence="1" id="KW-0732">Signal</keyword>
<keyword evidence="3" id="KW-1185">Reference proteome</keyword>
<dbReference type="WBParaSite" id="GPUH_0000370201-mRNA-1">
    <property type="protein sequence ID" value="GPUH_0000370201-mRNA-1"/>
    <property type="gene ID" value="GPUH_0000370201"/>
</dbReference>
<protein>
    <submittedName>
        <fullName evidence="4">SCP domain-containing protein</fullName>
    </submittedName>
</protein>
<evidence type="ECO:0000313" key="2">
    <source>
        <dbReference type="EMBL" id="VDK40586.1"/>
    </source>
</evidence>
<feature type="chain" id="PRO_5043138562" evidence="1">
    <location>
        <begin position="18"/>
        <end position="112"/>
    </location>
</feature>
<dbReference type="Proteomes" id="UP000271098">
    <property type="component" value="Unassembled WGS sequence"/>
</dbReference>
<feature type="signal peptide" evidence="1">
    <location>
        <begin position="1"/>
        <end position="17"/>
    </location>
</feature>
<proteinExistence type="predicted"/>
<name>A0A183D4Q4_9BILA</name>
<evidence type="ECO:0000313" key="4">
    <source>
        <dbReference type="WBParaSite" id="GPUH_0000370201-mRNA-1"/>
    </source>
</evidence>
<dbReference type="OrthoDB" id="5858459at2759"/>
<gene>
    <name evidence="2" type="ORF">GPUH_LOCUS3695</name>
</gene>
<evidence type="ECO:0000256" key="1">
    <source>
        <dbReference type="SAM" id="SignalP"/>
    </source>
</evidence>
<dbReference type="AlphaFoldDB" id="A0A183D4Q4"/>